<organism evidence="9 10">
    <name type="scientific">Fraxinus pennsylvanica</name>
    <dbReference type="NCBI Taxonomy" id="56036"/>
    <lineage>
        <taxon>Eukaryota</taxon>
        <taxon>Viridiplantae</taxon>
        <taxon>Streptophyta</taxon>
        <taxon>Embryophyta</taxon>
        <taxon>Tracheophyta</taxon>
        <taxon>Spermatophyta</taxon>
        <taxon>Magnoliopsida</taxon>
        <taxon>eudicotyledons</taxon>
        <taxon>Gunneridae</taxon>
        <taxon>Pentapetalae</taxon>
        <taxon>asterids</taxon>
        <taxon>lamiids</taxon>
        <taxon>Lamiales</taxon>
        <taxon>Oleaceae</taxon>
        <taxon>Oleeae</taxon>
        <taxon>Fraxinus</taxon>
    </lineage>
</organism>
<evidence type="ECO:0000313" key="9">
    <source>
        <dbReference type="EMBL" id="CAI9774993.1"/>
    </source>
</evidence>
<keyword evidence="3 5" id="KW-0863">Zinc-finger</keyword>
<dbReference type="PANTHER" id="PTHR10634:SF124">
    <property type="entry name" value="ZINC FINGER A20 AND AN1 DOMAIN-CONTAINING STRESS-ASSOCIATED PROTEIN 8-RELATED"/>
    <property type="match status" value="1"/>
</dbReference>
<protein>
    <submittedName>
        <fullName evidence="9">Uncharacterized protein</fullName>
    </submittedName>
</protein>
<evidence type="ECO:0000256" key="6">
    <source>
        <dbReference type="SAM" id="Phobius"/>
    </source>
</evidence>
<dbReference type="FunFam" id="4.10.1110.10:FF:000001">
    <property type="entry name" value="Zinc finger AN1-type containing 6"/>
    <property type="match status" value="1"/>
</dbReference>
<name>A0AAD1ZT07_9LAMI</name>
<evidence type="ECO:0000256" key="4">
    <source>
        <dbReference type="ARBA" id="ARBA00022833"/>
    </source>
</evidence>
<dbReference type="PROSITE" id="PS51036">
    <property type="entry name" value="ZF_A20"/>
    <property type="match status" value="1"/>
</dbReference>
<sequence length="248" mass="27602">MDLTRSCQQETLQFCSRCQEFYGSPQNHDLCSKCYQDFLKEKTAKTAEKLCFKKTTASPSSSSPSVSTNPLTDCFLTNAMNELTNNETTPLPIVKNRCKSCNKKVGLTGFGCKCGGSFCGMHRYPEAHACKFDFKTPARAVLMKENPVCKGDKLMDRFLPPSMALEWVVLGYVAGAKAIMVLLLTLPGIDPLRKGLISVTRSKLKPFMSVVPFCLFLLMDIYRKYEHRPICESDSCSPSDISATRNPS</sequence>
<keyword evidence="10" id="KW-1185">Reference proteome</keyword>
<reference evidence="9" key="1">
    <citation type="submission" date="2023-05" db="EMBL/GenBank/DDBJ databases">
        <authorList>
            <person name="Huff M."/>
        </authorList>
    </citation>
    <scope>NUCLEOTIDE SEQUENCE</scope>
</reference>
<keyword evidence="6" id="KW-1133">Transmembrane helix</keyword>
<evidence type="ECO:0000256" key="5">
    <source>
        <dbReference type="PROSITE-ProRule" id="PRU00449"/>
    </source>
</evidence>
<dbReference type="SUPFAM" id="SSF118310">
    <property type="entry name" value="AN1-like Zinc finger"/>
    <property type="match status" value="1"/>
</dbReference>
<feature type="domain" description="AN1-type" evidence="8">
    <location>
        <begin position="92"/>
        <end position="138"/>
    </location>
</feature>
<dbReference type="AlphaFoldDB" id="A0AAD1ZT07"/>
<gene>
    <name evidence="9" type="ORF">FPE_LOCUS22423</name>
</gene>
<accession>A0AAD1ZT07</accession>
<feature type="transmembrane region" description="Helical" evidence="6">
    <location>
        <begin position="206"/>
        <end position="222"/>
    </location>
</feature>
<dbReference type="GO" id="GO:0003677">
    <property type="term" value="F:DNA binding"/>
    <property type="evidence" value="ECO:0007669"/>
    <property type="project" value="InterPro"/>
</dbReference>
<dbReference type="PANTHER" id="PTHR10634">
    <property type="entry name" value="AN1-TYPE ZINC FINGER PROTEIN"/>
    <property type="match status" value="1"/>
</dbReference>
<dbReference type="SMART" id="SM00154">
    <property type="entry name" value="ZnF_AN1"/>
    <property type="match status" value="1"/>
</dbReference>
<dbReference type="PROSITE" id="PS51039">
    <property type="entry name" value="ZF_AN1"/>
    <property type="match status" value="1"/>
</dbReference>
<dbReference type="GO" id="GO:0008270">
    <property type="term" value="F:zinc ion binding"/>
    <property type="evidence" value="ECO:0007669"/>
    <property type="project" value="UniProtKB-KW"/>
</dbReference>
<dbReference type="InterPro" id="IPR000058">
    <property type="entry name" value="Znf_AN1"/>
</dbReference>
<comment type="function">
    <text evidence="1">May be involved in environmental stress response.</text>
</comment>
<evidence type="ECO:0000259" key="8">
    <source>
        <dbReference type="PROSITE" id="PS51039"/>
    </source>
</evidence>
<proteinExistence type="predicted"/>
<evidence type="ECO:0000259" key="7">
    <source>
        <dbReference type="PROSITE" id="PS51036"/>
    </source>
</evidence>
<dbReference type="InterPro" id="IPR050652">
    <property type="entry name" value="AN1_A20_ZnFinger"/>
</dbReference>
<evidence type="ECO:0000256" key="1">
    <source>
        <dbReference type="ARBA" id="ARBA00003732"/>
    </source>
</evidence>
<dbReference type="Proteomes" id="UP000834106">
    <property type="component" value="Chromosome 13"/>
</dbReference>
<dbReference type="Pfam" id="PF01754">
    <property type="entry name" value="zf-A20"/>
    <property type="match status" value="1"/>
</dbReference>
<evidence type="ECO:0000256" key="3">
    <source>
        <dbReference type="ARBA" id="ARBA00022771"/>
    </source>
</evidence>
<dbReference type="InterPro" id="IPR035896">
    <property type="entry name" value="AN1-like_Znf"/>
</dbReference>
<evidence type="ECO:0000313" key="10">
    <source>
        <dbReference type="Proteomes" id="UP000834106"/>
    </source>
</evidence>
<dbReference type="Gene3D" id="1.20.5.4770">
    <property type="match status" value="1"/>
</dbReference>
<keyword evidence="4" id="KW-0862">Zinc</keyword>
<keyword evidence="2" id="KW-0479">Metal-binding</keyword>
<dbReference type="InterPro" id="IPR002653">
    <property type="entry name" value="Znf_A20"/>
</dbReference>
<dbReference type="Gene3D" id="4.10.1110.10">
    <property type="entry name" value="AN1-like Zinc finger"/>
    <property type="match status" value="1"/>
</dbReference>
<keyword evidence="6" id="KW-0472">Membrane</keyword>
<feature type="domain" description="A20-type" evidence="7">
    <location>
        <begin position="9"/>
        <end position="43"/>
    </location>
</feature>
<keyword evidence="6" id="KW-0812">Transmembrane</keyword>
<evidence type="ECO:0000256" key="2">
    <source>
        <dbReference type="ARBA" id="ARBA00022723"/>
    </source>
</evidence>
<dbReference type="EMBL" id="OU503048">
    <property type="protein sequence ID" value="CAI9774993.1"/>
    <property type="molecule type" value="Genomic_DNA"/>
</dbReference>
<dbReference type="Pfam" id="PF01428">
    <property type="entry name" value="zf-AN1"/>
    <property type="match status" value="1"/>
</dbReference>
<feature type="transmembrane region" description="Helical" evidence="6">
    <location>
        <begin position="164"/>
        <end position="186"/>
    </location>
</feature>